<dbReference type="EMBL" id="JAJQKU010000005">
    <property type="protein sequence ID" value="MCD9098188.1"/>
    <property type="molecule type" value="Genomic_DNA"/>
</dbReference>
<evidence type="ECO:0000313" key="11">
    <source>
        <dbReference type="Proteomes" id="UP001430360"/>
    </source>
</evidence>
<evidence type="ECO:0000256" key="6">
    <source>
        <dbReference type="PROSITE-ProRule" id="PRU00169"/>
    </source>
</evidence>
<dbReference type="PANTHER" id="PTHR48111">
    <property type="entry name" value="REGULATOR OF RPOS"/>
    <property type="match status" value="1"/>
</dbReference>
<accession>A0ABS8UFD9</accession>
<feature type="modified residue" description="4-aspartylphosphate" evidence="6">
    <location>
        <position position="58"/>
    </location>
</feature>
<dbReference type="Pfam" id="PF00072">
    <property type="entry name" value="Response_reg"/>
    <property type="match status" value="1"/>
</dbReference>
<evidence type="ECO:0000256" key="5">
    <source>
        <dbReference type="ARBA" id="ARBA00023163"/>
    </source>
</evidence>
<dbReference type="PROSITE" id="PS51755">
    <property type="entry name" value="OMPR_PHOB"/>
    <property type="match status" value="1"/>
</dbReference>
<dbReference type="InterPro" id="IPR039420">
    <property type="entry name" value="WalR-like"/>
</dbReference>
<dbReference type="InterPro" id="IPR011006">
    <property type="entry name" value="CheY-like_superfamily"/>
</dbReference>
<comment type="caution">
    <text evidence="10">The sequence shown here is derived from an EMBL/GenBank/DDBJ whole genome shotgun (WGS) entry which is preliminary data.</text>
</comment>
<dbReference type="InterPro" id="IPR036388">
    <property type="entry name" value="WH-like_DNA-bd_sf"/>
</dbReference>
<dbReference type="InterPro" id="IPR001867">
    <property type="entry name" value="OmpR/PhoB-type_DNA-bd"/>
</dbReference>
<sequence length="229" mass="25351">MHLPDPIRVLVVDDDADYRDRFLAQGLRPFGFEAVTCGTVAEFRSLIAAENFQLAIVDLSLPDGNGFEISRLMRAQLPGVGTVMLSADEKIQNSIRGLQEGADAYLFKSAHMDVIAGTLHALRRRIQTPVTEKFQGDWALTADGWCLTSPRGCIVALTQSERQICRTLMTSRGACVDRLTLTSGLTAKPDEFDERRLDGIISRFRSKVLRSCNEALPIHALHGRGYQFG</sequence>
<keyword evidence="11" id="KW-1185">Reference proteome</keyword>
<dbReference type="SUPFAM" id="SSF46894">
    <property type="entry name" value="C-terminal effector domain of the bipartite response regulators"/>
    <property type="match status" value="1"/>
</dbReference>
<feature type="domain" description="Response regulatory" evidence="8">
    <location>
        <begin position="8"/>
        <end position="123"/>
    </location>
</feature>
<keyword evidence="4 7" id="KW-0238">DNA-binding</keyword>
<dbReference type="Gene3D" id="1.10.10.10">
    <property type="entry name" value="Winged helix-like DNA-binding domain superfamily/Winged helix DNA-binding domain"/>
    <property type="match status" value="1"/>
</dbReference>
<dbReference type="Proteomes" id="UP001430360">
    <property type="component" value="Unassembled WGS sequence"/>
</dbReference>
<keyword evidence="2" id="KW-0902">Two-component regulatory system</keyword>
<name>A0ABS8UFD9_9GAMM</name>
<dbReference type="Gene3D" id="3.40.50.2300">
    <property type="match status" value="1"/>
</dbReference>
<dbReference type="RefSeq" id="WP_232137434.1">
    <property type="nucleotide sequence ID" value="NZ_CP089507.1"/>
</dbReference>
<gene>
    <name evidence="10" type="ORF">LTT95_14695</name>
</gene>
<dbReference type="SUPFAM" id="SSF52172">
    <property type="entry name" value="CheY-like"/>
    <property type="match status" value="1"/>
</dbReference>
<keyword evidence="5" id="KW-0804">Transcription</keyword>
<proteinExistence type="predicted"/>
<dbReference type="InterPro" id="IPR001789">
    <property type="entry name" value="Sig_transdc_resp-reg_receiver"/>
</dbReference>
<keyword evidence="1 6" id="KW-0597">Phosphoprotein</keyword>
<protein>
    <submittedName>
        <fullName evidence="10">Response regulator transcription factor</fullName>
    </submittedName>
</protein>
<reference evidence="10" key="2">
    <citation type="journal article" date="2022" name="Syst. Appl. Microbiol.">
        <title>Physiological and genomic characterisation of Luteimonas fraxinea sp. nov., a bacterial species associated with trees tolerant to ash dieback.</title>
        <authorList>
            <person name="Ulrich K."/>
            <person name="Becker R."/>
            <person name="Behrendt U."/>
            <person name="Kube M."/>
            <person name="Schneck V."/>
            <person name="Ulrich A."/>
        </authorList>
    </citation>
    <scope>NUCLEOTIDE SEQUENCE</scope>
    <source>
        <strain evidence="10">A1P009</strain>
    </source>
</reference>
<feature type="DNA-binding region" description="OmpR/PhoB-type" evidence="7">
    <location>
        <begin position="129"/>
        <end position="229"/>
    </location>
</feature>
<evidence type="ECO:0000256" key="1">
    <source>
        <dbReference type="ARBA" id="ARBA00022553"/>
    </source>
</evidence>
<organism evidence="10 11">
    <name type="scientific">Luteimonas fraxinea</name>
    <dbReference type="NCBI Taxonomy" id="2901869"/>
    <lineage>
        <taxon>Bacteria</taxon>
        <taxon>Pseudomonadati</taxon>
        <taxon>Pseudomonadota</taxon>
        <taxon>Gammaproteobacteria</taxon>
        <taxon>Lysobacterales</taxon>
        <taxon>Lysobacteraceae</taxon>
        <taxon>Luteimonas</taxon>
    </lineage>
</organism>
<dbReference type="PROSITE" id="PS50110">
    <property type="entry name" value="RESPONSE_REGULATORY"/>
    <property type="match status" value="1"/>
</dbReference>
<dbReference type="PANTHER" id="PTHR48111:SF1">
    <property type="entry name" value="TWO-COMPONENT RESPONSE REGULATOR ORR33"/>
    <property type="match status" value="1"/>
</dbReference>
<evidence type="ECO:0000256" key="4">
    <source>
        <dbReference type="ARBA" id="ARBA00023125"/>
    </source>
</evidence>
<dbReference type="SMART" id="SM00448">
    <property type="entry name" value="REC"/>
    <property type="match status" value="1"/>
</dbReference>
<dbReference type="InterPro" id="IPR016032">
    <property type="entry name" value="Sig_transdc_resp-reg_C-effctor"/>
</dbReference>
<evidence type="ECO:0000256" key="3">
    <source>
        <dbReference type="ARBA" id="ARBA00023015"/>
    </source>
</evidence>
<evidence type="ECO:0000313" key="10">
    <source>
        <dbReference type="EMBL" id="MCD9098188.1"/>
    </source>
</evidence>
<dbReference type="CDD" id="cd00156">
    <property type="entry name" value="REC"/>
    <property type="match status" value="1"/>
</dbReference>
<evidence type="ECO:0000259" key="8">
    <source>
        <dbReference type="PROSITE" id="PS50110"/>
    </source>
</evidence>
<keyword evidence="3" id="KW-0805">Transcription regulation</keyword>
<dbReference type="Pfam" id="PF00486">
    <property type="entry name" value="Trans_reg_C"/>
    <property type="match status" value="1"/>
</dbReference>
<feature type="domain" description="OmpR/PhoB-type" evidence="9">
    <location>
        <begin position="129"/>
        <end position="229"/>
    </location>
</feature>
<evidence type="ECO:0000256" key="7">
    <source>
        <dbReference type="PROSITE-ProRule" id="PRU01091"/>
    </source>
</evidence>
<reference evidence="10" key="1">
    <citation type="submission" date="2021-12" db="EMBL/GenBank/DDBJ databases">
        <authorList>
            <person name="Ulrich A."/>
        </authorList>
    </citation>
    <scope>NUCLEOTIDE SEQUENCE</scope>
    <source>
        <strain evidence="10">A1P009</strain>
    </source>
</reference>
<evidence type="ECO:0000259" key="9">
    <source>
        <dbReference type="PROSITE" id="PS51755"/>
    </source>
</evidence>
<evidence type="ECO:0000256" key="2">
    <source>
        <dbReference type="ARBA" id="ARBA00023012"/>
    </source>
</evidence>